<dbReference type="PROSITE" id="PS51257">
    <property type="entry name" value="PROKAR_LIPOPROTEIN"/>
    <property type="match status" value="1"/>
</dbReference>
<dbReference type="InterPro" id="IPR040794">
    <property type="entry name" value="CE2_N"/>
</dbReference>
<proteinExistence type="predicted"/>
<evidence type="ECO:0000313" key="4">
    <source>
        <dbReference type="EMBL" id="MCI5754955.1"/>
    </source>
</evidence>
<evidence type="ECO:0000256" key="2">
    <source>
        <dbReference type="SAM" id="SignalP"/>
    </source>
</evidence>
<gene>
    <name evidence="4" type="ORF">MR241_01520</name>
</gene>
<dbReference type="Proteomes" id="UP001139365">
    <property type="component" value="Unassembled WGS sequence"/>
</dbReference>
<feature type="domain" description="Carbohydrate esterase 2 N-terminal" evidence="3">
    <location>
        <begin position="242"/>
        <end position="310"/>
    </location>
</feature>
<evidence type="ECO:0000313" key="5">
    <source>
        <dbReference type="Proteomes" id="UP001139365"/>
    </source>
</evidence>
<dbReference type="Pfam" id="PF17996">
    <property type="entry name" value="CE2_N"/>
    <property type="match status" value="1"/>
</dbReference>
<name>A0AAE3FGD7_9BACT</name>
<accession>A0AAE3FGD7</accession>
<dbReference type="EMBL" id="JALEMU010000027">
    <property type="protein sequence ID" value="MCI5754955.1"/>
    <property type="molecule type" value="Genomic_DNA"/>
</dbReference>
<evidence type="ECO:0000259" key="3">
    <source>
        <dbReference type="Pfam" id="PF17996"/>
    </source>
</evidence>
<organism evidence="4 5">
    <name type="scientific">Candidatus Colimorpha enterica</name>
    <dbReference type="NCBI Taxonomy" id="3083063"/>
    <lineage>
        <taxon>Bacteria</taxon>
        <taxon>Pseudomonadati</taxon>
        <taxon>Bacteroidota</taxon>
        <taxon>Bacteroidia</taxon>
        <taxon>Bacteroidales</taxon>
        <taxon>Candidatus Colimorpha</taxon>
    </lineage>
</organism>
<feature type="region of interest" description="Disordered" evidence="1">
    <location>
        <begin position="32"/>
        <end position="64"/>
    </location>
</feature>
<comment type="caution">
    <text evidence="4">The sequence shown here is derived from an EMBL/GenBank/DDBJ whole genome shotgun (WGS) entry which is preliminary data.</text>
</comment>
<feature type="chain" id="PRO_5042113192" description="Carbohydrate esterase 2 N-terminal domain-containing protein" evidence="2">
    <location>
        <begin position="27"/>
        <end position="335"/>
    </location>
</feature>
<dbReference type="AlphaFoldDB" id="A0AAE3FGD7"/>
<dbReference type="Gene3D" id="2.60.120.260">
    <property type="entry name" value="Galactose-binding domain-like"/>
    <property type="match status" value="1"/>
</dbReference>
<protein>
    <recommendedName>
        <fullName evidence="3">Carbohydrate esterase 2 N-terminal domain-containing protein</fullName>
    </recommendedName>
</protein>
<sequence>MTNQRRMAMKKLTLILALLLTVPALMFSCDKGGDPKETGDTPPSAVTTGKKDETTPSGSTGVSEEEQYYYNPKLVKCYRKNDRTILFTLDTKVKDPDGNLFEHIYIAKTADGDPIAKAVSADSYGGELSDVWGANFDTDIPETVWLCIRALDSEDKTSPEIKTALCDVVELGIYGGTKLADGTRVAAIETGKEVIEAKLWTEANINFEKDPDVVYSLPGENDTLLLHEADGQSVLLAAWSGAGASVEYKFTGTSVNIYNNVENDSVTNDLRVYLDGELIETVDDRKPFSIVKEGLSAGEHTVKLVSGENSTSVSATQGENNKWMFYISGIRYSND</sequence>
<keyword evidence="2" id="KW-0732">Signal</keyword>
<reference evidence="4 5" key="1">
    <citation type="submission" date="2022-03" db="EMBL/GenBank/DDBJ databases">
        <title>Metagenome-assembled genomes from swine fecal metagenomes.</title>
        <authorList>
            <person name="Holman D.B."/>
            <person name="Kommadath A."/>
        </authorList>
    </citation>
    <scope>NUCLEOTIDE SEQUENCE [LARGE SCALE GENOMIC DNA]</scope>
    <source>
        <strain evidence="4">SUG147</strain>
    </source>
</reference>
<evidence type="ECO:0000256" key="1">
    <source>
        <dbReference type="SAM" id="MobiDB-lite"/>
    </source>
</evidence>
<feature type="signal peptide" evidence="2">
    <location>
        <begin position="1"/>
        <end position="26"/>
    </location>
</feature>